<evidence type="ECO:0000313" key="2">
    <source>
        <dbReference type="Proteomes" id="UP001501079"/>
    </source>
</evidence>
<proteinExistence type="predicted"/>
<protein>
    <submittedName>
        <fullName evidence="1">Uncharacterized protein</fullName>
    </submittedName>
</protein>
<sequence length="63" mass="7325">MAATNHGDIAAMTVEELRAEDEQLKQQWDRLERKSDPRGIYAAQQETIETRRDAIRKVLAERD</sequence>
<dbReference type="EMBL" id="BAABBW010000004">
    <property type="protein sequence ID" value="GAA4176531.1"/>
    <property type="molecule type" value="Genomic_DNA"/>
</dbReference>
<accession>A0ABP8A2Y3</accession>
<keyword evidence="2" id="KW-1185">Reference proteome</keyword>
<organism evidence="1 2">
    <name type="scientific">Gryllotalpicola koreensis</name>
    <dbReference type="NCBI Taxonomy" id="993086"/>
    <lineage>
        <taxon>Bacteria</taxon>
        <taxon>Bacillati</taxon>
        <taxon>Actinomycetota</taxon>
        <taxon>Actinomycetes</taxon>
        <taxon>Micrococcales</taxon>
        <taxon>Microbacteriaceae</taxon>
        <taxon>Gryllotalpicola</taxon>
    </lineage>
</organism>
<comment type="caution">
    <text evidence="1">The sequence shown here is derived from an EMBL/GenBank/DDBJ whole genome shotgun (WGS) entry which is preliminary data.</text>
</comment>
<reference evidence="2" key="1">
    <citation type="journal article" date="2019" name="Int. J. Syst. Evol. Microbiol.">
        <title>The Global Catalogue of Microorganisms (GCM) 10K type strain sequencing project: providing services to taxonomists for standard genome sequencing and annotation.</title>
        <authorList>
            <consortium name="The Broad Institute Genomics Platform"/>
            <consortium name="The Broad Institute Genome Sequencing Center for Infectious Disease"/>
            <person name="Wu L."/>
            <person name="Ma J."/>
        </authorList>
    </citation>
    <scope>NUCLEOTIDE SEQUENCE [LARGE SCALE GENOMIC DNA]</scope>
    <source>
        <strain evidence="2">JCM 17591</strain>
    </source>
</reference>
<evidence type="ECO:0000313" key="1">
    <source>
        <dbReference type="EMBL" id="GAA4176531.1"/>
    </source>
</evidence>
<dbReference type="RefSeq" id="WP_344754670.1">
    <property type="nucleotide sequence ID" value="NZ_BAABBW010000004.1"/>
</dbReference>
<name>A0ABP8A2Y3_9MICO</name>
<dbReference type="Proteomes" id="UP001501079">
    <property type="component" value="Unassembled WGS sequence"/>
</dbReference>
<gene>
    <name evidence="1" type="ORF">GCM10022287_23870</name>
</gene>